<reference evidence="2 3" key="1">
    <citation type="submission" date="2019-04" db="EMBL/GenBank/DDBJ databases">
        <title>Genome sequencing of Clostridium botulinum Groups I-IV and Clostridium butyricum.</title>
        <authorList>
            <person name="Brunt J."/>
            <person name="Van Vliet A.H.M."/>
            <person name="Stringer S.C."/>
            <person name="Carter A.T."/>
            <person name="Peck M.W."/>
        </authorList>
    </citation>
    <scope>NUCLEOTIDE SEQUENCE [LARGE SCALE GENOMIC DNA]</scope>
    <source>
        <strain evidence="2 3">IFR 18/094</strain>
    </source>
</reference>
<evidence type="ECO:0008006" key="4">
    <source>
        <dbReference type="Google" id="ProtNLM"/>
    </source>
</evidence>
<name>A0A6M0RAB3_9CLOT</name>
<evidence type="ECO:0000256" key="1">
    <source>
        <dbReference type="SAM" id="Phobius"/>
    </source>
</evidence>
<feature type="transmembrane region" description="Helical" evidence="1">
    <location>
        <begin position="21"/>
        <end position="37"/>
    </location>
</feature>
<comment type="caution">
    <text evidence="2">The sequence shown here is derived from an EMBL/GenBank/DDBJ whole genome shotgun (WGS) entry which is preliminary data.</text>
</comment>
<dbReference type="AlphaFoldDB" id="A0A6M0RAB3"/>
<dbReference type="PANTHER" id="PTHR37305">
    <property type="entry name" value="INTEGRAL MEMBRANE PROTEIN-RELATED"/>
    <property type="match status" value="1"/>
</dbReference>
<dbReference type="EMBL" id="SXDP01000002">
    <property type="protein sequence ID" value="NEZ46539.1"/>
    <property type="molecule type" value="Genomic_DNA"/>
</dbReference>
<keyword evidence="1" id="KW-0812">Transmembrane</keyword>
<dbReference type="GO" id="GO:0140359">
    <property type="term" value="F:ABC-type transporter activity"/>
    <property type="evidence" value="ECO:0007669"/>
    <property type="project" value="InterPro"/>
</dbReference>
<feature type="transmembrane region" description="Helical" evidence="1">
    <location>
        <begin position="238"/>
        <end position="261"/>
    </location>
</feature>
<dbReference type="Pfam" id="PF12679">
    <property type="entry name" value="ABC2_membrane_2"/>
    <property type="match status" value="1"/>
</dbReference>
<gene>
    <name evidence="2" type="ORF">FDF74_04830</name>
</gene>
<keyword evidence="3" id="KW-1185">Reference proteome</keyword>
<feature type="transmembrane region" description="Helical" evidence="1">
    <location>
        <begin position="73"/>
        <end position="97"/>
    </location>
</feature>
<evidence type="ECO:0000313" key="3">
    <source>
        <dbReference type="Proteomes" id="UP000473885"/>
    </source>
</evidence>
<proteinExistence type="predicted"/>
<sequence length="267" mass="30927">MYNLIKSDFYKLRHSRAFKNSLIIIIFIIAWNMKLYFTKSNKIYIFHDFLGNKEVGFTINNFINRSNPKVIEFFNTAIGFIPVVQIVIISLVVVFIINEYYNGTIKNIVSYGHKRMYIYMSKLIVSSLSIFIILFILTFGQVAIGIIFTKCSVNSYEIIKMIKMLITIWLVFTAMSSIYILFSVIIRNKSVVISLGILSMFLCLIYIKFICNLLNNYYKYIPTYMLLDILNIYSNSSAIKLLASNSIVIILITSIIGIAVFERQDIK</sequence>
<protein>
    <recommendedName>
        <fullName evidence="4">ABC transporter permease</fullName>
    </recommendedName>
</protein>
<dbReference type="Proteomes" id="UP000473885">
    <property type="component" value="Unassembled WGS sequence"/>
</dbReference>
<feature type="transmembrane region" description="Helical" evidence="1">
    <location>
        <begin position="161"/>
        <end position="185"/>
    </location>
</feature>
<accession>A0A6M0RAB3</accession>
<keyword evidence="1" id="KW-0472">Membrane</keyword>
<dbReference type="GO" id="GO:0005886">
    <property type="term" value="C:plasma membrane"/>
    <property type="evidence" value="ECO:0007669"/>
    <property type="project" value="UniProtKB-SubCell"/>
</dbReference>
<organism evidence="2 3">
    <name type="scientific">Clostridium niameyense</name>
    <dbReference type="NCBI Taxonomy" id="1622073"/>
    <lineage>
        <taxon>Bacteria</taxon>
        <taxon>Bacillati</taxon>
        <taxon>Bacillota</taxon>
        <taxon>Clostridia</taxon>
        <taxon>Eubacteriales</taxon>
        <taxon>Clostridiaceae</taxon>
        <taxon>Clostridium</taxon>
    </lineage>
</organism>
<dbReference type="PANTHER" id="PTHR37305:SF1">
    <property type="entry name" value="MEMBRANE PROTEIN"/>
    <property type="match status" value="1"/>
</dbReference>
<evidence type="ECO:0000313" key="2">
    <source>
        <dbReference type="EMBL" id="NEZ46539.1"/>
    </source>
</evidence>
<feature type="transmembrane region" description="Helical" evidence="1">
    <location>
        <begin position="192"/>
        <end position="218"/>
    </location>
</feature>
<dbReference type="RefSeq" id="WP_163248778.1">
    <property type="nucleotide sequence ID" value="NZ_SXDP01000002.1"/>
</dbReference>
<keyword evidence="1" id="KW-1133">Transmembrane helix</keyword>
<feature type="transmembrane region" description="Helical" evidence="1">
    <location>
        <begin position="123"/>
        <end position="149"/>
    </location>
</feature>